<dbReference type="PROSITE" id="PS51755">
    <property type="entry name" value="OMPR_PHOB"/>
    <property type="match status" value="1"/>
</dbReference>
<protein>
    <submittedName>
        <fullName evidence="9">DNA-binding response regulator</fullName>
    </submittedName>
</protein>
<evidence type="ECO:0000256" key="1">
    <source>
        <dbReference type="ARBA" id="ARBA00022553"/>
    </source>
</evidence>
<keyword evidence="4" id="KW-0804">Transcription</keyword>
<dbReference type="GO" id="GO:0005829">
    <property type="term" value="C:cytosol"/>
    <property type="evidence" value="ECO:0007669"/>
    <property type="project" value="TreeGrafter"/>
</dbReference>
<dbReference type="InterPro" id="IPR036388">
    <property type="entry name" value="WH-like_DNA-bd_sf"/>
</dbReference>
<dbReference type="GO" id="GO:0006355">
    <property type="term" value="P:regulation of DNA-templated transcription"/>
    <property type="evidence" value="ECO:0007669"/>
    <property type="project" value="InterPro"/>
</dbReference>
<keyword evidence="3 6" id="KW-0238">DNA-binding</keyword>
<dbReference type="Proteomes" id="UP000275865">
    <property type="component" value="Unassembled WGS sequence"/>
</dbReference>
<name>A0A3A9XYZ4_9ACTN</name>
<proteinExistence type="predicted"/>
<dbReference type="InterPro" id="IPR001789">
    <property type="entry name" value="Sig_transdc_resp-reg_receiver"/>
</dbReference>
<evidence type="ECO:0000256" key="4">
    <source>
        <dbReference type="ARBA" id="ARBA00023163"/>
    </source>
</evidence>
<evidence type="ECO:0000313" key="10">
    <source>
        <dbReference type="Proteomes" id="UP000275865"/>
    </source>
</evidence>
<dbReference type="PANTHER" id="PTHR48111:SF4">
    <property type="entry name" value="DNA-BINDING DUAL TRANSCRIPTIONAL REGULATOR OMPR"/>
    <property type="match status" value="1"/>
</dbReference>
<dbReference type="SMART" id="SM00448">
    <property type="entry name" value="REC"/>
    <property type="match status" value="1"/>
</dbReference>
<dbReference type="Gene3D" id="3.40.50.2300">
    <property type="match status" value="1"/>
</dbReference>
<feature type="domain" description="OmpR/PhoB-type" evidence="8">
    <location>
        <begin position="135"/>
        <end position="230"/>
    </location>
</feature>
<evidence type="ECO:0000256" key="6">
    <source>
        <dbReference type="PROSITE-ProRule" id="PRU01091"/>
    </source>
</evidence>
<evidence type="ECO:0000256" key="5">
    <source>
        <dbReference type="PROSITE-ProRule" id="PRU00169"/>
    </source>
</evidence>
<dbReference type="InterPro" id="IPR001867">
    <property type="entry name" value="OmpR/PhoB-type_DNA-bd"/>
</dbReference>
<reference evidence="9 10" key="1">
    <citation type="submission" date="2018-09" db="EMBL/GenBank/DDBJ databases">
        <title>Micromonospora sp. nov. MS1-9, isolated from a root of Musa sp.</title>
        <authorList>
            <person name="Kuncharoen N."/>
            <person name="Kudo T."/>
            <person name="Ohkuma M."/>
            <person name="Yuki M."/>
            <person name="Tanasupawat S."/>
        </authorList>
    </citation>
    <scope>NUCLEOTIDE SEQUENCE [LARGE SCALE GENOMIC DNA]</scope>
    <source>
        <strain evidence="9 10">MS1-9</strain>
    </source>
</reference>
<feature type="DNA-binding region" description="OmpR/PhoB-type" evidence="6">
    <location>
        <begin position="135"/>
        <end position="230"/>
    </location>
</feature>
<evidence type="ECO:0000256" key="3">
    <source>
        <dbReference type="ARBA" id="ARBA00023125"/>
    </source>
</evidence>
<dbReference type="CDD" id="cd00383">
    <property type="entry name" value="trans_reg_C"/>
    <property type="match status" value="1"/>
</dbReference>
<dbReference type="RefSeq" id="WP_120690122.1">
    <property type="nucleotide sequence ID" value="NZ_RAZT01000011.1"/>
</dbReference>
<accession>A0A3A9XYZ4</accession>
<dbReference type="GO" id="GO:0000976">
    <property type="term" value="F:transcription cis-regulatory region binding"/>
    <property type="evidence" value="ECO:0007669"/>
    <property type="project" value="TreeGrafter"/>
</dbReference>
<dbReference type="InterPro" id="IPR039420">
    <property type="entry name" value="WalR-like"/>
</dbReference>
<dbReference type="PANTHER" id="PTHR48111">
    <property type="entry name" value="REGULATOR OF RPOS"/>
    <property type="match status" value="1"/>
</dbReference>
<dbReference type="GO" id="GO:0032993">
    <property type="term" value="C:protein-DNA complex"/>
    <property type="evidence" value="ECO:0007669"/>
    <property type="project" value="TreeGrafter"/>
</dbReference>
<organism evidence="9 10">
    <name type="scientific">Micromonospora musae</name>
    <dbReference type="NCBI Taxonomy" id="1894970"/>
    <lineage>
        <taxon>Bacteria</taxon>
        <taxon>Bacillati</taxon>
        <taxon>Actinomycetota</taxon>
        <taxon>Actinomycetes</taxon>
        <taxon>Micromonosporales</taxon>
        <taxon>Micromonosporaceae</taxon>
        <taxon>Micromonospora</taxon>
    </lineage>
</organism>
<dbReference type="Gene3D" id="6.10.250.690">
    <property type="match status" value="1"/>
</dbReference>
<comment type="caution">
    <text evidence="9">The sequence shown here is derived from an EMBL/GenBank/DDBJ whole genome shotgun (WGS) entry which is preliminary data.</text>
</comment>
<dbReference type="SUPFAM" id="SSF52172">
    <property type="entry name" value="CheY-like"/>
    <property type="match status" value="1"/>
</dbReference>
<dbReference type="InterPro" id="IPR011006">
    <property type="entry name" value="CheY-like_superfamily"/>
</dbReference>
<evidence type="ECO:0000259" key="8">
    <source>
        <dbReference type="PROSITE" id="PS51755"/>
    </source>
</evidence>
<dbReference type="SMART" id="SM00862">
    <property type="entry name" value="Trans_reg_C"/>
    <property type="match status" value="1"/>
</dbReference>
<dbReference type="Pfam" id="PF00486">
    <property type="entry name" value="Trans_reg_C"/>
    <property type="match status" value="1"/>
</dbReference>
<evidence type="ECO:0000256" key="2">
    <source>
        <dbReference type="ARBA" id="ARBA00023015"/>
    </source>
</evidence>
<keyword evidence="2" id="KW-0805">Transcription regulation</keyword>
<keyword evidence="1 5" id="KW-0597">Phosphoprotein</keyword>
<dbReference type="SUPFAM" id="SSF46894">
    <property type="entry name" value="C-terminal effector domain of the bipartite response regulators"/>
    <property type="match status" value="1"/>
</dbReference>
<evidence type="ECO:0000259" key="7">
    <source>
        <dbReference type="PROSITE" id="PS50110"/>
    </source>
</evidence>
<sequence length="230" mass="24657">MSVDVPPRGLVLVVEDEPAIADLVRLYLARDGFGVHVERDGTAGLAAARRLRPVVCVLDIALPGLAGTEVCRQLREAGDWTPVIFLTARDDEVDRVVGLELGADDYVTKPFSPRELVARVRALLRRAAGPPGGDDRPRIVGAVSLDPTRRTVLADGVPVHLTSTEFDLLAHLMARPGRVFTREELLAAVWGYAAHSGTRTVDVHVAQVRAKLGGAGVIRTHRGVGYSADA</sequence>
<dbReference type="Gene3D" id="1.10.10.10">
    <property type="entry name" value="Winged helix-like DNA-binding domain superfamily/Winged helix DNA-binding domain"/>
    <property type="match status" value="1"/>
</dbReference>
<evidence type="ECO:0000313" key="9">
    <source>
        <dbReference type="EMBL" id="RKN29643.1"/>
    </source>
</evidence>
<feature type="modified residue" description="4-aspartylphosphate" evidence="5">
    <location>
        <position position="59"/>
    </location>
</feature>
<dbReference type="InterPro" id="IPR016032">
    <property type="entry name" value="Sig_transdc_resp-reg_C-effctor"/>
</dbReference>
<dbReference type="EMBL" id="RAZT01000011">
    <property type="protein sequence ID" value="RKN29643.1"/>
    <property type="molecule type" value="Genomic_DNA"/>
</dbReference>
<dbReference type="Pfam" id="PF00072">
    <property type="entry name" value="Response_reg"/>
    <property type="match status" value="1"/>
</dbReference>
<dbReference type="GO" id="GO:0000156">
    <property type="term" value="F:phosphorelay response regulator activity"/>
    <property type="evidence" value="ECO:0007669"/>
    <property type="project" value="TreeGrafter"/>
</dbReference>
<feature type="domain" description="Response regulatory" evidence="7">
    <location>
        <begin position="10"/>
        <end position="124"/>
    </location>
</feature>
<dbReference type="PROSITE" id="PS50110">
    <property type="entry name" value="RESPONSE_REGULATORY"/>
    <property type="match status" value="1"/>
</dbReference>
<gene>
    <name evidence="9" type="ORF">D7044_22695</name>
</gene>
<dbReference type="AlphaFoldDB" id="A0A3A9XYZ4"/>